<evidence type="ECO:0000256" key="3">
    <source>
        <dbReference type="ARBA" id="ARBA00008137"/>
    </source>
</evidence>
<dbReference type="Pfam" id="PF02840">
    <property type="entry name" value="Prp18"/>
    <property type="match status" value="1"/>
</dbReference>
<dbReference type="PANTHER" id="PTHR13007">
    <property type="entry name" value="PRE-MRNA SPLICING FACTOR-RELATED"/>
    <property type="match status" value="1"/>
</dbReference>
<feature type="domain" description="Pre-mRNA processing factor 4 (PRP4)-like" evidence="18">
    <location>
        <begin position="455"/>
        <end position="505"/>
    </location>
</feature>
<dbReference type="PANTHER" id="PTHR13007:SF19">
    <property type="entry name" value="PRE-MRNA-SPLICING FACTOR 18"/>
    <property type="match status" value="1"/>
</dbReference>
<keyword evidence="9" id="KW-0747">Spliceosome</keyword>
<evidence type="ECO:0000259" key="18">
    <source>
        <dbReference type="SMART" id="SM00500"/>
    </source>
</evidence>
<evidence type="ECO:0000256" key="13">
    <source>
        <dbReference type="ARBA" id="ARBA00023187"/>
    </source>
</evidence>
<protein>
    <recommendedName>
        <fullName evidence="4">Pre-mRNA-splicing factor 18</fullName>
    </recommendedName>
    <alternativeName>
        <fullName evidence="15">PRP18 homolog</fullName>
    </alternativeName>
</protein>
<reference evidence="19" key="1">
    <citation type="journal article" date="2021" name="Sci. Adv.">
        <title>The American lobster genome reveals insights on longevity, neural, and immune adaptations.</title>
        <authorList>
            <person name="Polinski J.M."/>
            <person name="Zimin A.V."/>
            <person name="Clark K.F."/>
            <person name="Kohn A.B."/>
            <person name="Sadowski N."/>
            <person name="Timp W."/>
            <person name="Ptitsyn A."/>
            <person name="Khanna P."/>
            <person name="Romanova D.Y."/>
            <person name="Williams P."/>
            <person name="Greenwood S.J."/>
            <person name="Moroz L.L."/>
            <person name="Walt D.R."/>
            <person name="Bodnar A.G."/>
        </authorList>
    </citation>
    <scope>NUCLEOTIDE SEQUENCE</scope>
    <source>
        <strain evidence="19">GMGI-L3</strain>
    </source>
</reference>
<keyword evidence="10" id="KW-0256">Endoplasmic reticulum</keyword>
<evidence type="ECO:0000256" key="10">
    <source>
        <dbReference type="ARBA" id="ARBA00022824"/>
    </source>
</evidence>
<dbReference type="FunFam" id="4.10.280.110:FF:000001">
    <property type="entry name" value="pre-mRNA-splicing factor 18 isoform X2"/>
    <property type="match status" value="1"/>
</dbReference>
<keyword evidence="5" id="KW-0507">mRNA processing</keyword>
<dbReference type="GO" id="GO:0016607">
    <property type="term" value="C:nuclear speck"/>
    <property type="evidence" value="ECO:0007669"/>
    <property type="project" value="UniProtKB-SubCell"/>
</dbReference>
<dbReference type="GO" id="GO:0071021">
    <property type="term" value="C:U2-type post-spliceosomal complex"/>
    <property type="evidence" value="ECO:0007669"/>
    <property type="project" value="TreeGrafter"/>
</dbReference>
<dbReference type="EMBL" id="JAHLQT010024847">
    <property type="protein sequence ID" value="KAG7165071.1"/>
    <property type="molecule type" value="Genomic_DNA"/>
</dbReference>
<keyword evidence="12 17" id="KW-0472">Membrane</keyword>
<keyword evidence="11 17" id="KW-1133">Transmembrane helix</keyword>
<dbReference type="SUPFAM" id="SSF47938">
    <property type="entry name" value="Functional domain of the splicing factor Prp18"/>
    <property type="match status" value="1"/>
</dbReference>
<dbReference type="InterPro" id="IPR036285">
    <property type="entry name" value="PRP4-like_sf"/>
</dbReference>
<evidence type="ECO:0000256" key="1">
    <source>
        <dbReference type="ARBA" id="ARBA00004324"/>
    </source>
</evidence>
<dbReference type="InterPro" id="IPR005599">
    <property type="entry name" value="GPI_mannosylTrfase"/>
</dbReference>
<dbReference type="GO" id="GO:0016757">
    <property type="term" value="F:glycosyltransferase activity"/>
    <property type="evidence" value="ECO:0007669"/>
    <property type="project" value="UniProtKB-KW"/>
</dbReference>
<comment type="caution">
    <text evidence="19">The sequence shown here is derived from an EMBL/GenBank/DDBJ whole genome shotgun (WGS) entry which is preliminary data.</text>
</comment>
<dbReference type="GO" id="GO:0005682">
    <property type="term" value="C:U5 snRNP"/>
    <property type="evidence" value="ECO:0007669"/>
    <property type="project" value="TreeGrafter"/>
</dbReference>
<feature type="transmembrane region" description="Helical" evidence="17">
    <location>
        <begin position="215"/>
        <end position="238"/>
    </location>
</feature>
<comment type="subcellular location">
    <subcellularLocation>
        <location evidence="2">Endoplasmic reticulum membrane</location>
        <topology evidence="2">Multi-pass membrane protein</topology>
    </subcellularLocation>
    <subcellularLocation>
        <location evidence="1">Nucleus speckle</location>
    </subcellularLocation>
</comment>
<dbReference type="InterPro" id="IPR039979">
    <property type="entry name" value="PRPF18"/>
</dbReference>
<dbReference type="SMART" id="SM00500">
    <property type="entry name" value="SFM"/>
    <property type="match status" value="1"/>
</dbReference>
<dbReference type="InterPro" id="IPR004098">
    <property type="entry name" value="Prp18"/>
</dbReference>
<evidence type="ECO:0000256" key="9">
    <source>
        <dbReference type="ARBA" id="ARBA00022728"/>
    </source>
</evidence>
<evidence type="ECO:0000256" key="8">
    <source>
        <dbReference type="ARBA" id="ARBA00022692"/>
    </source>
</evidence>
<dbReference type="Pfam" id="PF03901">
    <property type="entry name" value="Glyco_transf_22"/>
    <property type="match status" value="1"/>
</dbReference>
<keyword evidence="8 17" id="KW-0812">Transmembrane</keyword>
<feature type="transmembrane region" description="Helical" evidence="17">
    <location>
        <begin position="250"/>
        <end position="270"/>
    </location>
</feature>
<feature type="transmembrane region" description="Helical" evidence="17">
    <location>
        <begin position="6"/>
        <end position="26"/>
    </location>
</feature>
<proteinExistence type="inferred from homology"/>
<evidence type="ECO:0000256" key="17">
    <source>
        <dbReference type="SAM" id="Phobius"/>
    </source>
</evidence>
<dbReference type="Gene3D" id="4.10.280.110">
    <property type="entry name" value="Pre-mRNA processing factor 4 domain"/>
    <property type="match status" value="1"/>
</dbReference>
<keyword evidence="7" id="KW-0808">Transferase</keyword>
<dbReference type="Proteomes" id="UP000747542">
    <property type="component" value="Unassembled WGS sequence"/>
</dbReference>
<keyword evidence="13" id="KW-0508">mRNA splicing</keyword>
<evidence type="ECO:0000256" key="6">
    <source>
        <dbReference type="ARBA" id="ARBA00022676"/>
    </source>
</evidence>
<evidence type="ECO:0000256" key="14">
    <source>
        <dbReference type="ARBA" id="ARBA00023242"/>
    </source>
</evidence>
<dbReference type="InterPro" id="IPR014906">
    <property type="entry name" value="PRP4-like"/>
</dbReference>
<keyword evidence="20" id="KW-1185">Reference proteome</keyword>
<evidence type="ECO:0000256" key="11">
    <source>
        <dbReference type="ARBA" id="ARBA00022989"/>
    </source>
</evidence>
<dbReference type="GO" id="GO:0005789">
    <property type="term" value="C:endoplasmic reticulum membrane"/>
    <property type="evidence" value="ECO:0007669"/>
    <property type="project" value="UniProtKB-SubCell"/>
</dbReference>
<evidence type="ECO:0000256" key="12">
    <source>
        <dbReference type="ARBA" id="ARBA00023136"/>
    </source>
</evidence>
<dbReference type="GO" id="GO:0046540">
    <property type="term" value="C:U4/U6 x U5 tri-snRNP complex"/>
    <property type="evidence" value="ECO:0007669"/>
    <property type="project" value="TreeGrafter"/>
</dbReference>
<comment type="similarity">
    <text evidence="3">Belongs to the PRP18 family.</text>
</comment>
<feature type="region of interest" description="Disordered" evidence="16">
    <location>
        <begin position="425"/>
        <end position="452"/>
    </location>
</feature>
<sequence>MTDTPLWLFIIVRLLSVVLVQTWFVADEFWQATEIAHHLVFGYGYQTWEWQEGIRSVLYPAIFASLYKVLALVGLEHQFLLIHVPRVLHALAFAVGDYHIWKLSGILYGKNSTGWITICLVSSWFLEYCAPRTLTSCAEMILLSVALCLYPWRRVKDSHDCGYLLLVGAACAMRPTAAIPFVPLCLQHLWFTRSRMWLLLKYLFTICLGHKEFRFLLPVLPLCLCIAGDYIAFTLASYSKRTDHSIRCRSAFVFIFLIVPNLVAALYLGLVHQRGPLDTMTILQKDIERNNNSDILFLMPCHSTPYFSHLHKNISMKFLTCEPNLQHKEDYMDEADVFEENPLSWLHLEYGQTSSSLSEKQIFSYDSGITSIMLSLLKKEIEAKKRSLAETNVLEGKKYFKRGDLSALQAEAYWHKCGVRLGDGSSGQGGLSANGGDSSVSQDSVNEDVGDAPELPRVEVIRRLREREEPILVFGETEHDAFRRLRRLEILEPEVNRGLRNDFQEALERVDQAYLNEILKTEDGEGARNVALCGETITMESVIEMAKDLNKGNVTNELSCKVIFKFVQLILQLWGSKHNARPEGEKTSVRGKMDSATYTQTQAYLKPLIKCLKKRSLPDDIMECLVEIVQHCLVRDYVKANDAYLQMAIGNAPWPIGVTMVGIHARTGREKIFSKHVAHVLNDETQRKYIQGLKRLMTKCQQYFPTDPSRCVEYQAVAQ</sequence>
<dbReference type="AlphaFoldDB" id="A0A8J5JYW3"/>
<organism evidence="19 20">
    <name type="scientific">Homarus americanus</name>
    <name type="common">American lobster</name>
    <dbReference type="NCBI Taxonomy" id="6706"/>
    <lineage>
        <taxon>Eukaryota</taxon>
        <taxon>Metazoa</taxon>
        <taxon>Ecdysozoa</taxon>
        <taxon>Arthropoda</taxon>
        <taxon>Crustacea</taxon>
        <taxon>Multicrustacea</taxon>
        <taxon>Malacostraca</taxon>
        <taxon>Eumalacostraca</taxon>
        <taxon>Eucarida</taxon>
        <taxon>Decapoda</taxon>
        <taxon>Pleocyemata</taxon>
        <taxon>Astacidea</taxon>
        <taxon>Nephropoidea</taxon>
        <taxon>Nephropidae</taxon>
        <taxon>Homarus</taxon>
    </lineage>
</organism>
<dbReference type="SUPFAM" id="SSF158230">
    <property type="entry name" value="PRP4-like"/>
    <property type="match status" value="1"/>
</dbReference>
<dbReference type="GO" id="GO:0000350">
    <property type="term" value="P:generation of catalytic spliceosome for second transesterification step"/>
    <property type="evidence" value="ECO:0007669"/>
    <property type="project" value="TreeGrafter"/>
</dbReference>
<evidence type="ECO:0000256" key="15">
    <source>
        <dbReference type="ARBA" id="ARBA00031388"/>
    </source>
</evidence>
<dbReference type="FunFam" id="1.20.940.10:FF:000002">
    <property type="entry name" value="Pre-mRNA processing factor 18"/>
    <property type="match status" value="1"/>
</dbReference>
<evidence type="ECO:0000313" key="19">
    <source>
        <dbReference type="EMBL" id="KAG7165071.1"/>
    </source>
</evidence>
<dbReference type="Gene3D" id="1.20.940.10">
    <property type="entry name" value="Functional domain of the splicing factor Prp18"/>
    <property type="match status" value="1"/>
</dbReference>
<evidence type="ECO:0000256" key="7">
    <source>
        <dbReference type="ARBA" id="ARBA00022679"/>
    </source>
</evidence>
<name>A0A8J5JYW3_HOMAM</name>
<dbReference type="Pfam" id="PF08799">
    <property type="entry name" value="PRP4"/>
    <property type="match status" value="1"/>
</dbReference>
<evidence type="ECO:0000256" key="5">
    <source>
        <dbReference type="ARBA" id="ARBA00022664"/>
    </source>
</evidence>
<feature type="compositionally biased region" description="Polar residues" evidence="16">
    <location>
        <begin position="435"/>
        <end position="444"/>
    </location>
</feature>
<evidence type="ECO:0000313" key="20">
    <source>
        <dbReference type="Proteomes" id="UP000747542"/>
    </source>
</evidence>
<accession>A0A8J5JYW3</accession>
<evidence type="ECO:0000256" key="2">
    <source>
        <dbReference type="ARBA" id="ARBA00004477"/>
    </source>
</evidence>
<gene>
    <name evidence="19" type="primary">PRPF18-L</name>
    <name evidence="19" type="ORF">Hamer_G004833</name>
</gene>
<keyword evidence="6" id="KW-0328">Glycosyltransferase</keyword>
<evidence type="ECO:0000256" key="16">
    <source>
        <dbReference type="SAM" id="MobiDB-lite"/>
    </source>
</evidence>
<keyword evidence="14" id="KW-0539">Nucleus</keyword>
<evidence type="ECO:0000256" key="4">
    <source>
        <dbReference type="ARBA" id="ARBA00018242"/>
    </source>
</evidence>
<feature type="transmembrane region" description="Helical" evidence="17">
    <location>
        <begin position="164"/>
        <end position="190"/>
    </location>
</feature>